<accession>A0A5N5XCG3</accession>
<keyword evidence="2" id="KW-0285">Flavoprotein</keyword>
<name>A0A5N5XCG3_9EURO</name>
<keyword evidence="3" id="KW-0274">FAD</keyword>
<dbReference type="InterPro" id="IPR050416">
    <property type="entry name" value="FAD-linked_Oxidoreductase"/>
</dbReference>
<keyword evidence="5" id="KW-0732">Signal</keyword>
<dbReference type="GO" id="GO:0016491">
    <property type="term" value="F:oxidoreductase activity"/>
    <property type="evidence" value="ECO:0007669"/>
    <property type="project" value="UniProtKB-KW"/>
</dbReference>
<sequence length="494" mass="52402">MAVAAIILLSLFLIPPSIAGATLRCCETLSYRLGSKVSYPNSTSYNASISSYWSQQEQLVRPSCILSATSAQDVSNAVRILVPRSCKFAVRSGGHAALAGNANIQDGVTIDLSGLDWIVPSANNSLVSIGPGQTWGRVYGALDALGVSVPGGRDGPVGVGGTTLGGGFGYFATIAGFACNNIVKYEVVLANGTIVNATSSTHSDLWMALKGGTNNFGIVTNFVFRTFSLGSVWGGNIYHNISTIDAQLEAFHSFISNPNYDTNAGLLHNFAYTPEMGPLIMNQYAYAKPDPEPLTFRDLTSIQPQFYNDTRVSSLESLSVNAGKASPNSFQQINFGVTFTNELPMLKKLFAIWNESTSEVSTVAGIKWSLTLVPIVPAITHQSAAKGGDVLGLSVPPQGLVLVLLSATFNSSSDYATVSLAANRLSDGIDSAAKEAGVYNPYVDLNHAAAWQDPIASYGLENAAFLRKTAKKYDPTGVFQTQCPGGFKVFWPGK</sequence>
<organism evidence="7 8">
    <name type="scientific">Aspergillus leporis</name>
    <dbReference type="NCBI Taxonomy" id="41062"/>
    <lineage>
        <taxon>Eukaryota</taxon>
        <taxon>Fungi</taxon>
        <taxon>Dikarya</taxon>
        <taxon>Ascomycota</taxon>
        <taxon>Pezizomycotina</taxon>
        <taxon>Eurotiomycetes</taxon>
        <taxon>Eurotiomycetidae</taxon>
        <taxon>Eurotiales</taxon>
        <taxon>Aspergillaceae</taxon>
        <taxon>Aspergillus</taxon>
        <taxon>Aspergillus subgen. Circumdati</taxon>
    </lineage>
</organism>
<dbReference type="InterPro" id="IPR016169">
    <property type="entry name" value="FAD-bd_PCMH_sub2"/>
</dbReference>
<keyword evidence="8" id="KW-1185">Reference proteome</keyword>
<dbReference type="PANTHER" id="PTHR42973">
    <property type="entry name" value="BINDING OXIDOREDUCTASE, PUTATIVE (AFU_ORTHOLOGUE AFUA_1G17690)-RELATED"/>
    <property type="match status" value="1"/>
</dbReference>
<dbReference type="InterPro" id="IPR006094">
    <property type="entry name" value="Oxid_FAD_bind_N"/>
</dbReference>
<dbReference type="GO" id="GO:0071949">
    <property type="term" value="F:FAD binding"/>
    <property type="evidence" value="ECO:0007669"/>
    <property type="project" value="InterPro"/>
</dbReference>
<dbReference type="PANTHER" id="PTHR42973:SF22">
    <property type="entry name" value="FAD-BINDING PCMH-TYPE DOMAIN-CONTAINING PROTEIN-RELATED"/>
    <property type="match status" value="1"/>
</dbReference>
<evidence type="ECO:0000256" key="4">
    <source>
        <dbReference type="ARBA" id="ARBA00023002"/>
    </source>
</evidence>
<feature type="non-terminal residue" evidence="7">
    <location>
        <position position="1"/>
    </location>
</feature>
<keyword evidence="4" id="KW-0560">Oxidoreductase</keyword>
<feature type="signal peptide" evidence="5">
    <location>
        <begin position="1"/>
        <end position="19"/>
    </location>
</feature>
<dbReference type="Gene3D" id="3.30.465.10">
    <property type="match status" value="1"/>
</dbReference>
<evidence type="ECO:0000256" key="5">
    <source>
        <dbReference type="SAM" id="SignalP"/>
    </source>
</evidence>
<protein>
    <recommendedName>
        <fullName evidence="6">FAD-binding PCMH-type domain-containing protein</fullName>
    </recommendedName>
</protein>
<evidence type="ECO:0000259" key="6">
    <source>
        <dbReference type="PROSITE" id="PS51387"/>
    </source>
</evidence>
<dbReference type="PROSITE" id="PS51387">
    <property type="entry name" value="FAD_PCMH"/>
    <property type="match status" value="1"/>
</dbReference>
<feature type="chain" id="PRO_5024917622" description="FAD-binding PCMH-type domain-containing protein" evidence="5">
    <location>
        <begin position="20"/>
        <end position="494"/>
    </location>
</feature>
<evidence type="ECO:0000256" key="1">
    <source>
        <dbReference type="ARBA" id="ARBA00005466"/>
    </source>
</evidence>
<evidence type="ECO:0000256" key="3">
    <source>
        <dbReference type="ARBA" id="ARBA00022827"/>
    </source>
</evidence>
<dbReference type="SUPFAM" id="SSF56176">
    <property type="entry name" value="FAD-binding/transporter-associated domain-like"/>
    <property type="match status" value="1"/>
</dbReference>
<dbReference type="Proteomes" id="UP000326565">
    <property type="component" value="Unassembled WGS sequence"/>
</dbReference>
<evidence type="ECO:0000256" key="2">
    <source>
        <dbReference type="ARBA" id="ARBA00022630"/>
    </source>
</evidence>
<dbReference type="InterPro" id="IPR016166">
    <property type="entry name" value="FAD-bd_PCMH"/>
</dbReference>
<dbReference type="Pfam" id="PF01565">
    <property type="entry name" value="FAD_binding_4"/>
    <property type="match status" value="1"/>
</dbReference>
<comment type="similarity">
    <text evidence="1">Belongs to the oxygen-dependent FAD-linked oxidoreductase family.</text>
</comment>
<dbReference type="InterPro" id="IPR036318">
    <property type="entry name" value="FAD-bd_PCMH-like_sf"/>
</dbReference>
<proteinExistence type="inferred from homology"/>
<dbReference type="EMBL" id="ML732175">
    <property type="protein sequence ID" value="KAB8076860.1"/>
    <property type="molecule type" value="Genomic_DNA"/>
</dbReference>
<evidence type="ECO:0000313" key="8">
    <source>
        <dbReference type="Proteomes" id="UP000326565"/>
    </source>
</evidence>
<gene>
    <name evidence="7" type="ORF">BDV29DRAFT_169243</name>
</gene>
<dbReference type="OrthoDB" id="2151789at2759"/>
<dbReference type="AlphaFoldDB" id="A0A5N5XCG3"/>
<reference evidence="7 8" key="1">
    <citation type="submission" date="2019-04" db="EMBL/GenBank/DDBJ databases">
        <title>Friends and foes A comparative genomics study of 23 Aspergillus species from section Flavi.</title>
        <authorList>
            <consortium name="DOE Joint Genome Institute"/>
            <person name="Kjaerbolling I."/>
            <person name="Vesth T."/>
            <person name="Frisvad J.C."/>
            <person name="Nybo J.L."/>
            <person name="Theobald S."/>
            <person name="Kildgaard S."/>
            <person name="Isbrandt T."/>
            <person name="Kuo A."/>
            <person name="Sato A."/>
            <person name="Lyhne E.K."/>
            <person name="Kogle M.E."/>
            <person name="Wiebenga A."/>
            <person name="Kun R.S."/>
            <person name="Lubbers R.J."/>
            <person name="Makela M.R."/>
            <person name="Barry K."/>
            <person name="Chovatia M."/>
            <person name="Clum A."/>
            <person name="Daum C."/>
            <person name="Haridas S."/>
            <person name="He G."/>
            <person name="LaButti K."/>
            <person name="Lipzen A."/>
            <person name="Mondo S."/>
            <person name="Riley R."/>
            <person name="Salamov A."/>
            <person name="Simmons B.A."/>
            <person name="Magnuson J.K."/>
            <person name="Henrissat B."/>
            <person name="Mortensen U.H."/>
            <person name="Larsen T.O."/>
            <person name="Devries R.P."/>
            <person name="Grigoriev I.V."/>
            <person name="Machida M."/>
            <person name="Baker S.E."/>
            <person name="Andersen M.R."/>
        </authorList>
    </citation>
    <scope>NUCLEOTIDE SEQUENCE [LARGE SCALE GENOMIC DNA]</scope>
    <source>
        <strain evidence="7 8">CBS 151.66</strain>
    </source>
</reference>
<evidence type="ECO:0000313" key="7">
    <source>
        <dbReference type="EMBL" id="KAB8076860.1"/>
    </source>
</evidence>
<feature type="domain" description="FAD-binding PCMH-type" evidence="6">
    <location>
        <begin position="58"/>
        <end position="229"/>
    </location>
</feature>